<dbReference type="PANTHER" id="PTHR45635">
    <property type="entry name" value="ADP,ATP CARRIER PROTEIN 1-RELATED-RELATED"/>
    <property type="match status" value="1"/>
</dbReference>
<evidence type="ECO:0000256" key="1">
    <source>
        <dbReference type="ARBA" id="ARBA00004141"/>
    </source>
</evidence>
<comment type="caution">
    <text evidence="8">Lacks conserved residue(s) required for the propagation of feature annotation.</text>
</comment>
<comment type="subcellular location">
    <subcellularLocation>
        <location evidence="1 8">Membrane</location>
        <topology evidence="1 8">Multi-pass membrane protein</topology>
    </subcellularLocation>
</comment>
<evidence type="ECO:0000256" key="3">
    <source>
        <dbReference type="ARBA" id="ARBA00022448"/>
    </source>
</evidence>
<sequence length="224" mass="25433">MVEGRGNSRVRLVCLLVPVVILWFLWKKRNTIVNGGVYSMGKIIWSINNIILKVIMCRFKVGITVNRWAHNLGVLKGYKDEYGITVVRWKKPPINWFKCNTNGFSKGNPRPSSATFCIRDHQGNLVVAKGPEREMGGPVECEFGGDVQINQFQDIPSEVRRRMMMTSGEAVKYKSSLDAFTQIVMNEGPKSLFKGLVLTSVDIRAEYVSWRQHKYLSEEGATDD</sequence>
<dbReference type="Pfam" id="PF00153">
    <property type="entry name" value="Mito_carr"/>
    <property type="match status" value="1"/>
</dbReference>
<dbReference type="Gene3D" id="1.50.40.10">
    <property type="entry name" value="Mitochondrial carrier domain"/>
    <property type="match status" value="1"/>
</dbReference>
<feature type="transmembrane region" description="Helical" evidence="8">
    <location>
        <begin position="9"/>
        <end position="26"/>
    </location>
</feature>
<evidence type="ECO:0000256" key="8">
    <source>
        <dbReference type="RuleBase" id="RU368008"/>
    </source>
</evidence>
<evidence type="ECO:0000313" key="9">
    <source>
        <dbReference type="EMBL" id="MCE3051066.1"/>
    </source>
</evidence>
<comment type="function">
    <text evidence="8">Catalyzes the exchange of ADP and ATP across the membrane.</text>
</comment>
<gene>
    <name evidence="9" type="ORF">HAX54_048858</name>
</gene>
<keyword evidence="6 8" id="KW-1133">Transmembrane helix</keyword>
<keyword evidence="5" id="KW-0677">Repeat</keyword>
<evidence type="ECO:0000256" key="6">
    <source>
        <dbReference type="ARBA" id="ARBA00022989"/>
    </source>
</evidence>
<evidence type="ECO:0000256" key="5">
    <source>
        <dbReference type="ARBA" id="ARBA00022737"/>
    </source>
</evidence>
<comment type="subunit">
    <text evidence="8">Monomer.</text>
</comment>
<dbReference type="EMBL" id="JACEIK010008140">
    <property type="protein sequence ID" value="MCE3051066.1"/>
    <property type="molecule type" value="Genomic_DNA"/>
</dbReference>
<proteinExistence type="inferred from homology"/>
<accession>A0ABS8WJR4</accession>
<protein>
    <recommendedName>
        <fullName evidence="8">ADP/ATP translocase</fullName>
    </recommendedName>
    <alternativeName>
        <fullName evidence="8">ADP,ATP carrier protein</fullName>
    </alternativeName>
</protein>
<dbReference type="InterPro" id="IPR002113">
    <property type="entry name" value="ADT_euk_type"/>
</dbReference>
<evidence type="ECO:0000313" key="10">
    <source>
        <dbReference type="Proteomes" id="UP000823775"/>
    </source>
</evidence>
<evidence type="ECO:0000256" key="2">
    <source>
        <dbReference type="ARBA" id="ARBA00006375"/>
    </source>
</evidence>
<dbReference type="InterPro" id="IPR023395">
    <property type="entry name" value="MCP_dom_sf"/>
</dbReference>
<dbReference type="Proteomes" id="UP000823775">
    <property type="component" value="Unassembled WGS sequence"/>
</dbReference>
<keyword evidence="4 8" id="KW-0812">Transmembrane</keyword>
<dbReference type="InterPro" id="IPR018108">
    <property type="entry name" value="MCP_transmembrane"/>
</dbReference>
<keyword evidence="7 8" id="KW-0472">Membrane</keyword>
<comment type="similarity">
    <text evidence="2 8">Belongs to the mitochondrial carrier (TC 2.A.29) family.</text>
</comment>
<reference evidence="9 10" key="1">
    <citation type="journal article" date="2021" name="BMC Genomics">
        <title>Datura genome reveals duplications of psychoactive alkaloid biosynthetic genes and high mutation rate following tissue culture.</title>
        <authorList>
            <person name="Rajewski A."/>
            <person name="Carter-House D."/>
            <person name="Stajich J."/>
            <person name="Litt A."/>
        </authorList>
    </citation>
    <scope>NUCLEOTIDE SEQUENCE [LARGE SCALE GENOMIC DNA]</scope>
    <source>
        <strain evidence="9">AR-01</strain>
    </source>
</reference>
<dbReference type="PANTHER" id="PTHR45635:SF37">
    <property type="entry name" value="ADP_ATP TRANSLOCASE"/>
    <property type="match status" value="1"/>
</dbReference>
<keyword evidence="10" id="KW-1185">Reference proteome</keyword>
<keyword evidence="3 8" id="KW-0813">Transport</keyword>
<organism evidence="9 10">
    <name type="scientific">Datura stramonium</name>
    <name type="common">Jimsonweed</name>
    <name type="synonym">Common thornapple</name>
    <dbReference type="NCBI Taxonomy" id="4076"/>
    <lineage>
        <taxon>Eukaryota</taxon>
        <taxon>Viridiplantae</taxon>
        <taxon>Streptophyta</taxon>
        <taxon>Embryophyta</taxon>
        <taxon>Tracheophyta</taxon>
        <taxon>Spermatophyta</taxon>
        <taxon>Magnoliopsida</taxon>
        <taxon>eudicotyledons</taxon>
        <taxon>Gunneridae</taxon>
        <taxon>Pentapetalae</taxon>
        <taxon>asterids</taxon>
        <taxon>lamiids</taxon>
        <taxon>Solanales</taxon>
        <taxon>Solanaceae</taxon>
        <taxon>Solanoideae</taxon>
        <taxon>Datureae</taxon>
        <taxon>Datura</taxon>
    </lineage>
</organism>
<comment type="caution">
    <text evidence="9">The sequence shown here is derived from an EMBL/GenBank/DDBJ whole genome shotgun (WGS) entry which is preliminary data.</text>
</comment>
<name>A0ABS8WJR4_DATST</name>
<evidence type="ECO:0000256" key="7">
    <source>
        <dbReference type="ARBA" id="ARBA00023136"/>
    </source>
</evidence>
<evidence type="ECO:0000256" key="4">
    <source>
        <dbReference type="ARBA" id="ARBA00022692"/>
    </source>
</evidence>
<dbReference type="SUPFAM" id="SSF103506">
    <property type="entry name" value="Mitochondrial carrier"/>
    <property type="match status" value="1"/>
</dbReference>